<dbReference type="GO" id="GO:0005886">
    <property type="term" value="C:plasma membrane"/>
    <property type="evidence" value="ECO:0007669"/>
    <property type="project" value="TreeGrafter"/>
</dbReference>
<dbReference type="AlphaFoldDB" id="M4RRX9"/>
<dbReference type="InterPro" id="IPR014345">
    <property type="entry name" value="XrtA_polysacc_chain"/>
</dbReference>
<evidence type="ECO:0000256" key="1">
    <source>
        <dbReference type="SAM" id="Coils"/>
    </source>
</evidence>
<protein>
    <submittedName>
        <fullName evidence="2">Polysaccharide chain length determinant protein, PEP-CTERM locus subfamily</fullName>
    </submittedName>
</protein>
<dbReference type="KEGG" id="gps:C427_4226"/>
<dbReference type="NCBIfam" id="TIGR03007">
    <property type="entry name" value="pepcterm_ChnLen"/>
    <property type="match status" value="1"/>
</dbReference>
<accession>M4RRX9</accession>
<keyword evidence="3" id="KW-1185">Reference proteome</keyword>
<organism evidence="2 3">
    <name type="scientific">Paraglaciecola psychrophila 170</name>
    <dbReference type="NCBI Taxonomy" id="1129794"/>
    <lineage>
        <taxon>Bacteria</taxon>
        <taxon>Pseudomonadati</taxon>
        <taxon>Pseudomonadota</taxon>
        <taxon>Gammaproteobacteria</taxon>
        <taxon>Alteromonadales</taxon>
        <taxon>Alteromonadaceae</taxon>
        <taxon>Paraglaciecola</taxon>
    </lineage>
</organism>
<feature type="coiled-coil region" evidence="1">
    <location>
        <begin position="179"/>
        <end position="283"/>
    </location>
</feature>
<evidence type="ECO:0000313" key="3">
    <source>
        <dbReference type="Proteomes" id="UP000011864"/>
    </source>
</evidence>
<keyword evidence="1" id="KW-0175">Coiled coil</keyword>
<proteinExistence type="predicted"/>
<dbReference type="GO" id="GO:0004713">
    <property type="term" value="F:protein tyrosine kinase activity"/>
    <property type="evidence" value="ECO:0007669"/>
    <property type="project" value="TreeGrafter"/>
</dbReference>
<dbReference type="RefSeq" id="WP_015431149.1">
    <property type="nucleotide sequence ID" value="NC_020514.1"/>
</dbReference>
<dbReference type="InterPro" id="IPR050445">
    <property type="entry name" value="Bact_polysacc_biosynth/exp"/>
</dbReference>
<dbReference type="PANTHER" id="PTHR32309">
    <property type="entry name" value="TYROSINE-PROTEIN KINASE"/>
    <property type="match status" value="1"/>
</dbReference>
<feature type="coiled-coil region" evidence="1">
    <location>
        <begin position="328"/>
        <end position="362"/>
    </location>
</feature>
<dbReference type="EMBL" id="CP003837">
    <property type="protein sequence ID" value="AGH46331.1"/>
    <property type="molecule type" value="Genomic_DNA"/>
</dbReference>
<dbReference type="eggNOG" id="COG3206">
    <property type="taxonomic scope" value="Bacteria"/>
</dbReference>
<dbReference type="PANTHER" id="PTHR32309:SF13">
    <property type="entry name" value="FERRIC ENTEROBACTIN TRANSPORT PROTEIN FEPE"/>
    <property type="match status" value="1"/>
</dbReference>
<evidence type="ECO:0000313" key="2">
    <source>
        <dbReference type="EMBL" id="AGH46331.1"/>
    </source>
</evidence>
<name>M4RRX9_9ALTE</name>
<dbReference type="STRING" id="1129794.C427_4226"/>
<gene>
    <name evidence="2" type="ORF">C427_4226</name>
</gene>
<sequence>MMQDLHKTLELIIGYVKGVWVKKRYIMICTWLICPIGFVKVASEPDIYQSSARVYVDTRSVLAPMLRGLALQSNPQEEIAMMVRTLLTRPNLEIIARDADLDITAANDEQFQGLIDSLSRNIRLSKAGRDNLYTISYRHRDPEMARTVVQKTLNLFVEGTKGKNRIDSDSADKFIDEQIDEYEVRLINAEQRLVNYKRKYNTLLPNQGSFYNNFSNISGQLEQTRLTIKEMEQQIASLIEQVNGNTSQTPSSSFSNIKASSLATRYDNRIKTLEEKLDQLMLKYTELHPDVIETTNLLNTLMASRKQEVEEFLSSSDGERPAQIGSIANELTLEISRLEGQLASLRVRETNYANKVDELKQKIDFVPQAEAERTALDRDYNITKKNMKGCSTDESHLI</sequence>
<dbReference type="SUPFAM" id="SSF57997">
    <property type="entry name" value="Tropomyosin"/>
    <property type="match status" value="1"/>
</dbReference>
<reference evidence="2 3" key="1">
    <citation type="journal article" date="2013" name="Genome Announc.">
        <title>Complete Genome Sequence of Glaciecola psychrophila Strain 170T.</title>
        <authorList>
            <person name="Yin J."/>
            <person name="Chen J."/>
            <person name="Liu G."/>
            <person name="Yu Y."/>
            <person name="Song L."/>
            <person name="Wang X."/>
            <person name="Qu X."/>
        </authorList>
    </citation>
    <scope>NUCLEOTIDE SEQUENCE [LARGE SCALE GENOMIC DNA]</scope>
    <source>
        <strain evidence="2 3">170</strain>
    </source>
</reference>
<dbReference type="Proteomes" id="UP000011864">
    <property type="component" value="Chromosome"/>
</dbReference>
<dbReference type="PATRIC" id="fig|1129794.4.peg.4207"/>
<dbReference type="HOGENOM" id="CLU_009912_5_1_6"/>